<feature type="transmembrane region" description="Helical" evidence="2">
    <location>
        <begin position="176"/>
        <end position="197"/>
    </location>
</feature>
<sequence length="210" mass="23448">MESPAERDSASSCIELRREARRKKILESAKARLEKLNGGVKTTETNLTDCGATEVLDYSDPEVEPNVPIGSGSPQEQLFFSTATFSSSSTSDTPNKFIRCRIHIFVASILGYILSCYVSNSLFIPGFLCVIIEVFYLKEQQKIQSNIVSMILPIALLFTGTFIGNKIKHVNRFLYISQYLIINLAVNIFCICLSGYVCQFKRIGHVADIK</sequence>
<feature type="transmembrane region" description="Helical" evidence="2">
    <location>
        <begin position="143"/>
        <end position="164"/>
    </location>
</feature>
<name>A0A6J1LH30_DROHY</name>
<accession>A0A6J1LH30</accession>
<dbReference type="OMA" id="VNIFCIC"/>
<dbReference type="AlphaFoldDB" id="A0A6J1LH30"/>
<reference evidence="4" key="1">
    <citation type="submission" date="2025-08" db="UniProtKB">
        <authorList>
            <consortium name="RefSeq"/>
        </authorList>
    </citation>
    <scope>IDENTIFICATION</scope>
    <source>
        <strain evidence="4">15085-1641.00</strain>
        <tissue evidence="4">Whole body</tissue>
    </source>
</reference>
<keyword evidence="3" id="KW-1185">Reference proteome</keyword>
<evidence type="ECO:0000313" key="3">
    <source>
        <dbReference type="Proteomes" id="UP000504633"/>
    </source>
</evidence>
<dbReference type="KEGG" id="dhe:111594668"/>
<dbReference type="OrthoDB" id="9895378at2759"/>
<evidence type="ECO:0000256" key="1">
    <source>
        <dbReference type="SAM" id="Coils"/>
    </source>
</evidence>
<dbReference type="Proteomes" id="UP000504633">
    <property type="component" value="Unplaced"/>
</dbReference>
<protein>
    <submittedName>
        <fullName evidence="4">Uncharacterized protein LOC111594668</fullName>
    </submittedName>
</protein>
<feature type="coiled-coil region" evidence="1">
    <location>
        <begin position="16"/>
        <end position="46"/>
    </location>
</feature>
<keyword evidence="2" id="KW-0472">Membrane</keyword>
<evidence type="ECO:0000313" key="4">
    <source>
        <dbReference type="RefSeq" id="XP_023163843.2"/>
    </source>
</evidence>
<proteinExistence type="predicted"/>
<feature type="transmembrane region" description="Helical" evidence="2">
    <location>
        <begin position="104"/>
        <end position="137"/>
    </location>
</feature>
<organism evidence="3 4">
    <name type="scientific">Drosophila hydei</name>
    <name type="common">Fruit fly</name>
    <dbReference type="NCBI Taxonomy" id="7224"/>
    <lineage>
        <taxon>Eukaryota</taxon>
        <taxon>Metazoa</taxon>
        <taxon>Ecdysozoa</taxon>
        <taxon>Arthropoda</taxon>
        <taxon>Hexapoda</taxon>
        <taxon>Insecta</taxon>
        <taxon>Pterygota</taxon>
        <taxon>Neoptera</taxon>
        <taxon>Endopterygota</taxon>
        <taxon>Diptera</taxon>
        <taxon>Brachycera</taxon>
        <taxon>Muscomorpha</taxon>
        <taxon>Ephydroidea</taxon>
        <taxon>Drosophilidae</taxon>
        <taxon>Drosophila</taxon>
    </lineage>
</organism>
<dbReference type="GeneID" id="111594668"/>
<dbReference type="RefSeq" id="XP_023163843.2">
    <property type="nucleotide sequence ID" value="XM_023308075.2"/>
</dbReference>
<gene>
    <name evidence="4" type="primary">LOC111594668</name>
</gene>
<keyword evidence="1" id="KW-0175">Coiled coil</keyword>
<keyword evidence="2" id="KW-1133">Transmembrane helix</keyword>
<keyword evidence="2" id="KW-0812">Transmembrane</keyword>
<evidence type="ECO:0000256" key="2">
    <source>
        <dbReference type="SAM" id="Phobius"/>
    </source>
</evidence>